<dbReference type="PANTHER" id="PTHR47332:SF6">
    <property type="entry name" value="SET DOMAIN-CONTAINING PROTEIN"/>
    <property type="match status" value="1"/>
</dbReference>
<dbReference type="HOGENOM" id="CLU_475700_0_0_1"/>
<evidence type="ECO:0000313" key="4">
    <source>
        <dbReference type="Proteomes" id="UP000007796"/>
    </source>
</evidence>
<dbReference type="RefSeq" id="XP_014175284.1">
    <property type="nucleotide sequence ID" value="XM_014319809.1"/>
</dbReference>
<dbReference type="CDD" id="cd20071">
    <property type="entry name" value="SET_SMYD"/>
    <property type="match status" value="1"/>
</dbReference>
<dbReference type="SMART" id="SM00317">
    <property type="entry name" value="SET"/>
    <property type="match status" value="1"/>
</dbReference>
<sequence length="573" mass="63410">MALSISTLVRGAVVFALLPFLCGVIGTSVADAGLPAQMDSEAMENMKAYVSSQPQFSEYSPAEDFTFVSDFTAPQADSIAELMPTADIGFTPVVEDSLEPENQTAVDILDSSHSNPADPKSWKPWTHPPECGVASSYCVFTQTTLPASGRGILDSNNMASNDTSPQGISIITTPEQAAYSLNPLELSFAPEFLEIYKKFADLPPAFAVHQHPTSPLKGDGLFATRSIRAGEPVIVDRPALLAHFKVMTDEMTRALGSDEDDHGLGPETDSDRTRMWNAAAERLPPHIIDRIYNMTVLPRYNKLFQMLPAEDFSPENAPPVFSHIEKVFASNSFAMTVKGYAYKALFPNVAKINHDCRPNLSADIFGETMTMVVWANRDIEEGEELTISYLNDLLPSDRRSKVIKRRWDFQCQCDLCTGKADGALEASDKRLQHIPSLIGQIARDMADSHADKALEAALDLRAIYIGEGLMRETTTTEKMLLLPEMSEEERDRVKDDLMADPFGPAGLAKLLGRLYLANGKEAEALPYLRAAVTEIGRQTFAWPNPEKMAEMWHLVQLVEAAERKVDKKRKWFL</sequence>
<keyword evidence="1" id="KW-0732">Signal</keyword>
<reference evidence="3 4" key="1">
    <citation type="journal article" date="2011" name="Proc. Natl. Acad. Sci. U.S.A.">
        <title>Genome and transcriptome analyses of the mountain pine beetle-fungal symbiont Grosmannia clavigera, a lodgepole pine pathogen.</title>
        <authorList>
            <person name="DiGuistini S."/>
            <person name="Wang Y."/>
            <person name="Liao N.Y."/>
            <person name="Taylor G."/>
            <person name="Tanguay P."/>
            <person name="Feau N."/>
            <person name="Henrissat B."/>
            <person name="Chan S.K."/>
            <person name="Hesse-Orce U."/>
            <person name="Alamouti S.M."/>
            <person name="Tsui C.K.M."/>
            <person name="Docking R.T."/>
            <person name="Levasseur A."/>
            <person name="Haridas S."/>
            <person name="Robertson G."/>
            <person name="Birol I."/>
            <person name="Holt R.A."/>
            <person name="Marra M.A."/>
            <person name="Hamelin R.C."/>
            <person name="Hirst M."/>
            <person name="Jones S.J.M."/>
            <person name="Bohlmann J."/>
            <person name="Breuil C."/>
        </authorList>
    </citation>
    <scope>NUCLEOTIDE SEQUENCE [LARGE SCALE GENOMIC DNA]</scope>
    <source>
        <strain evidence="4">kw1407 / UAMH 11150</strain>
    </source>
</reference>
<dbReference type="OrthoDB" id="438641at2759"/>
<evidence type="ECO:0000256" key="1">
    <source>
        <dbReference type="SAM" id="SignalP"/>
    </source>
</evidence>
<name>F0X881_GROCL</name>
<dbReference type="SUPFAM" id="SSF82199">
    <property type="entry name" value="SET domain"/>
    <property type="match status" value="1"/>
</dbReference>
<dbReference type="PROSITE" id="PS50280">
    <property type="entry name" value="SET"/>
    <property type="match status" value="1"/>
</dbReference>
<feature type="signal peptide" evidence="1">
    <location>
        <begin position="1"/>
        <end position="26"/>
    </location>
</feature>
<dbReference type="InterPro" id="IPR053185">
    <property type="entry name" value="SET_domain_protein"/>
</dbReference>
<dbReference type="Proteomes" id="UP000007796">
    <property type="component" value="Unassembled WGS sequence"/>
</dbReference>
<feature type="chain" id="PRO_5003263782" evidence="1">
    <location>
        <begin position="27"/>
        <end position="573"/>
    </location>
</feature>
<dbReference type="Gene3D" id="2.170.270.10">
    <property type="entry name" value="SET domain"/>
    <property type="match status" value="1"/>
</dbReference>
<dbReference type="InParanoid" id="F0X881"/>
<dbReference type="GeneID" id="25977019"/>
<organism evidence="4">
    <name type="scientific">Grosmannia clavigera (strain kw1407 / UAMH 11150)</name>
    <name type="common">Blue stain fungus</name>
    <name type="synonym">Graphiocladiella clavigera</name>
    <dbReference type="NCBI Taxonomy" id="655863"/>
    <lineage>
        <taxon>Eukaryota</taxon>
        <taxon>Fungi</taxon>
        <taxon>Dikarya</taxon>
        <taxon>Ascomycota</taxon>
        <taxon>Pezizomycotina</taxon>
        <taxon>Sordariomycetes</taxon>
        <taxon>Sordariomycetidae</taxon>
        <taxon>Ophiostomatales</taxon>
        <taxon>Ophiostomataceae</taxon>
        <taxon>Leptographium</taxon>
    </lineage>
</organism>
<accession>F0X881</accession>
<dbReference type="STRING" id="655863.F0X881"/>
<dbReference type="AlphaFoldDB" id="F0X881"/>
<proteinExistence type="predicted"/>
<dbReference type="Pfam" id="PF00856">
    <property type="entry name" value="SET"/>
    <property type="match status" value="1"/>
</dbReference>
<feature type="domain" description="SET" evidence="2">
    <location>
        <begin position="204"/>
        <end position="390"/>
    </location>
</feature>
<dbReference type="EMBL" id="GL629735">
    <property type="protein sequence ID" value="EFX05802.1"/>
    <property type="molecule type" value="Genomic_DNA"/>
</dbReference>
<dbReference type="eggNOG" id="KOG2084">
    <property type="taxonomic scope" value="Eukaryota"/>
</dbReference>
<evidence type="ECO:0000313" key="3">
    <source>
        <dbReference type="EMBL" id="EFX05802.1"/>
    </source>
</evidence>
<keyword evidence="4" id="KW-1185">Reference proteome</keyword>
<dbReference type="PANTHER" id="PTHR47332">
    <property type="entry name" value="SET DOMAIN-CONTAINING PROTEIN 5"/>
    <property type="match status" value="1"/>
</dbReference>
<gene>
    <name evidence="3" type="ORF">CMQ_3871</name>
</gene>
<dbReference type="InterPro" id="IPR046341">
    <property type="entry name" value="SET_dom_sf"/>
</dbReference>
<protein>
    <submittedName>
        <fullName evidence="3">Set domain containing protein</fullName>
    </submittedName>
</protein>
<dbReference type="InterPro" id="IPR001214">
    <property type="entry name" value="SET_dom"/>
</dbReference>
<evidence type="ECO:0000259" key="2">
    <source>
        <dbReference type="PROSITE" id="PS50280"/>
    </source>
</evidence>